<gene>
    <name evidence="14" type="ORF">ACFFH7_14070</name>
</gene>
<evidence type="ECO:0000256" key="3">
    <source>
        <dbReference type="ARBA" id="ARBA00022670"/>
    </source>
</evidence>
<feature type="transmembrane region" description="Helical" evidence="12">
    <location>
        <begin position="74"/>
        <end position="97"/>
    </location>
</feature>
<comment type="caution">
    <text evidence="14">The sequence shown here is derived from an EMBL/GenBank/DDBJ whole genome shotgun (WGS) entry which is preliminary data.</text>
</comment>
<comment type="cofactor">
    <cofactor evidence="11">
        <name>Zn(2+)</name>
        <dbReference type="ChEBI" id="CHEBI:29105"/>
    </cofactor>
    <text evidence="11">Binds 1 zinc ion per subunit.</text>
</comment>
<evidence type="ECO:0000256" key="8">
    <source>
        <dbReference type="ARBA" id="ARBA00022989"/>
    </source>
</evidence>
<dbReference type="Gene3D" id="3.30.2010.10">
    <property type="entry name" value="Metalloproteases ('zincins'), catalytic domain"/>
    <property type="match status" value="1"/>
</dbReference>
<keyword evidence="8 12" id="KW-1133">Transmembrane helix</keyword>
<keyword evidence="7 11" id="KW-0862">Zinc</keyword>
<protein>
    <submittedName>
        <fullName evidence="14">M48 family metallopeptidase</fullName>
    </submittedName>
</protein>
<evidence type="ECO:0000256" key="9">
    <source>
        <dbReference type="ARBA" id="ARBA00023049"/>
    </source>
</evidence>
<evidence type="ECO:0000256" key="1">
    <source>
        <dbReference type="ARBA" id="ARBA00004651"/>
    </source>
</evidence>
<evidence type="ECO:0000256" key="11">
    <source>
        <dbReference type="RuleBase" id="RU003983"/>
    </source>
</evidence>
<dbReference type="RefSeq" id="WP_273941035.1">
    <property type="nucleotide sequence ID" value="NZ_CP097263.1"/>
</dbReference>
<keyword evidence="3 11" id="KW-0645">Protease</keyword>
<name>A0ABV6MQM0_9PSEU</name>
<dbReference type="EMBL" id="JBHLUD010000004">
    <property type="protein sequence ID" value="MFC0542618.1"/>
    <property type="molecule type" value="Genomic_DNA"/>
</dbReference>
<dbReference type="PANTHER" id="PTHR43221:SF1">
    <property type="entry name" value="PROTEASE HTPX"/>
    <property type="match status" value="1"/>
</dbReference>
<sequence length="418" mass="45653">MSDQCPQCAGPLVSEQSTVAWCAVCDWNLDAYEAVKPRRLARWQHRTAYRLNREMFDSLAASAPGSRGWSTARVTLVTAAALLFATTVGLAALGIWLLVSFPLANVATVLLGLLTLGLAWLLRPRLERFTDDRGVLSRTDAPTLFALVERVAAAIGAPVPSIIVVDEDFNASAMTVGVRGRRVPRIGLPLWGVLDPQVRVALLGHELGHFVNGDPTHSLLTQQAFRTLGQVSVILSPDTLTMRRPSERLVQLVVWPFFWLASRFAAVGQLLLLWVGMREHQRAEYAADAVASRVAGSAATIRLMDDLVIGESLVLAIRTTELNARAHRSGSPGVGEWRQAAQRVRATLADRLPVLRQQTIRSNANLSHSHPPAGLRARILESWPEEVASLELSTADSDRIDAELAKRYARAGLDLVQS</sequence>
<feature type="domain" description="Peptidase M48" evidence="13">
    <location>
        <begin position="143"/>
        <end position="383"/>
    </location>
</feature>
<dbReference type="InterPro" id="IPR050083">
    <property type="entry name" value="HtpX_protease"/>
</dbReference>
<keyword evidence="6 11" id="KW-0378">Hydrolase</keyword>
<organism evidence="14 15">
    <name type="scientific">Kutzneria chonburiensis</name>
    <dbReference type="NCBI Taxonomy" id="1483604"/>
    <lineage>
        <taxon>Bacteria</taxon>
        <taxon>Bacillati</taxon>
        <taxon>Actinomycetota</taxon>
        <taxon>Actinomycetes</taxon>
        <taxon>Pseudonocardiales</taxon>
        <taxon>Pseudonocardiaceae</taxon>
        <taxon>Kutzneria</taxon>
    </lineage>
</organism>
<keyword evidence="4 12" id="KW-0812">Transmembrane</keyword>
<keyword evidence="9 11" id="KW-0482">Metalloprotease</keyword>
<keyword evidence="5" id="KW-0479">Metal-binding</keyword>
<comment type="subcellular location">
    <subcellularLocation>
        <location evidence="1">Cell membrane</location>
        <topology evidence="1">Multi-pass membrane protein</topology>
    </subcellularLocation>
</comment>
<evidence type="ECO:0000256" key="4">
    <source>
        <dbReference type="ARBA" id="ARBA00022692"/>
    </source>
</evidence>
<reference evidence="14 15" key="1">
    <citation type="submission" date="2024-09" db="EMBL/GenBank/DDBJ databases">
        <authorList>
            <person name="Sun Q."/>
            <person name="Mori K."/>
        </authorList>
    </citation>
    <scope>NUCLEOTIDE SEQUENCE [LARGE SCALE GENOMIC DNA]</scope>
    <source>
        <strain evidence="14 15">TBRC 1432</strain>
    </source>
</reference>
<keyword evidence="10 12" id="KW-0472">Membrane</keyword>
<evidence type="ECO:0000256" key="5">
    <source>
        <dbReference type="ARBA" id="ARBA00022723"/>
    </source>
</evidence>
<evidence type="ECO:0000313" key="14">
    <source>
        <dbReference type="EMBL" id="MFC0542618.1"/>
    </source>
</evidence>
<evidence type="ECO:0000259" key="13">
    <source>
        <dbReference type="Pfam" id="PF01435"/>
    </source>
</evidence>
<evidence type="ECO:0000256" key="6">
    <source>
        <dbReference type="ARBA" id="ARBA00022801"/>
    </source>
</evidence>
<dbReference type="PANTHER" id="PTHR43221">
    <property type="entry name" value="PROTEASE HTPX"/>
    <property type="match status" value="1"/>
</dbReference>
<proteinExistence type="inferred from homology"/>
<dbReference type="CDD" id="cd07328">
    <property type="entry name" value="M48_Ste24p_like"/>
    <property type="match status" value="1"/>
</dbReference>
<evidence type="ECO:0000313" key="15">
    <source>
        <dbReference type="Proteomes" id="UP001589810"/>
    </source>
</evidence>
<dbReference type="Pfam" id="PF01435">
    <property type="entry name" value="Peptidase_M48"/>
    <property type="match status" value="1"/>
</dbReference>
<accession>A0ABV6MQM0</accession>
<comment type="similarity">
    <text evidence="11">Belongs to the peptidase M48 family.</text>
</comment>
<evidence type="ECO:0000256" key="10">
    <source>
        <dbReference type="ARBA" id="ARBA00023136"/>
    </source>
</evidence>
<keyword evidence="2" id="KW-1003">Cell membrane</keyword>
<evidence type="ECO:0000256" key="12">
    <source>
        <dbReference type="SAM" id="Phobius"/>
    </source>
</evidence>
<evidence type="ECO:0000256" key="2">
    <source>
        <dbReference type="ARBA" id="ARBA00022475"/>
    </source>
</evidence>
<keyword evidence="15" id="KW-1185">Reference proteome</keyword>
<feature type="transmembrane region" description="Helical" evidence="12">
    <location>
        <begin position="103"/>
        <end position="122"/>
    </location>
</feature>
<feature type="transmembrane region" description="Helical" evidence="12">
    <location>
        <begin position="252"/>
        <end position="275"/>
    </location>
</feature>
<evidence type="ECO:0000256" key="7">
    <source>
        <dbReference type="ARBA" id="ARBA00022833"/>
    </source>
</evidence>
<dbReference type="Proteomes" id="UP001589810">
    <property type="component" value="Unassembled WGS sequence"/>
</dbReference>
<dbReference type="InterPro" id="IPR001915">
    <property type="entry name" value="Peptidase_M48"/>
</dbReference>